<keyword evidence="1" id="KW-0472">Membrane</keyword>
<accession>A0A840Q844</accession>
<keyword evidence="1" id="KW-1133">Transmembrane helix</keyword>
<reference evidence="2 3" key="1">
    <citation type="submission" date="2020-08" db="EMBL/GenBank/DDBJ databases">
        <title>Sequencing the genomes of 1000 actinobacteria strains.</title>
        <authorList>
            <person name="Klenk H.-P."/>
        </authorList>
    </citation>
    <scope>NUCLEOTIDE SEQUENCE [LARGE SCALE GENOMIC DNA]</scope>
    <source>
        <strain evidence="2 3">DSM 45584</strain>
    </source>
</reference>
<gene>
    <name evidence="2" type="ORF">BJ970_004428</name>
</gene>
<keyword evidence="3" id="KW-1185">Reference proteome</keyword>
<dbReference type="EMBL" id="JACHIW010000001">
    <property type="protein sequence ID" value="MBB5156894.1"/>
    <property type="molecule type" value="Genomic_DNA"/>
</dbReference>
<keyword evidence="1" id="KW-0812">Transmembrane</keyword>
<sequence length="52" mass="5787">MPGVFRPIKQVTQLCADLLRKIYSGHVGDYIAWLLFGAATLAALLAKPCWLR</sequence>
<protein>
    <submittedName>
        <fullName evidence="2">Uncharacterized protein</fullName>
    </submittedName>
</protein>
<proteinExistence type="predicted"/>
<organism evidence="2 3">
    <name type="scientific">Saccharopolyspora phatthalungensis</name>
    <dbReference type="NCBI Taxonomy" id="664693"/>
    <lineage>
        <taxon>Bacteria</taxon>
        <taxon>Bacillati</taxon>
        <taxon>Actinomycetota</taxon>
        <taxon>Actinomycetes</taxon>
        <taxon>Pseudonocardiales</taxon>
        <taxon>Pseudonocardiaceae</taxon>
        <taxon>Saccharopolyspora</taxon>
    </lineage>
</organism>
<dbReference type="RefSeq" id="WP_184727938.1">
    <property type="nucleotide sequence ID" value="NZ_JACHIW010000001.1"/>
</dbReference>
<evidence type="ECO:0000256" key="1">
    <source>
        <dbReference type="SAM" id="Phobius"/>
    </source>
</evidence>
<feature type="transmembrane region" description="Helical" evidence="1">
    <location>
        <begin position="30"/>
        <end position="50"/>
    </location>
</feature>
<name>A0A840Q844_9PSEU</name>
<comment type="caution">
    <text evidence="2">The sequence shown here is derived from an EMBL/GenBank/DDBJ whole genome shotgun (WGS) entry which is preliminary data.</text>
</comment>
<evidence type="ECO:0000313" key="2">
    <source>
        <dbReference type="EMBL" id="MBB5156894.1"/>
    </source>
</evidence>
<evidence type="ECO:0000313" key="3">
    <source>
        <dbReference type="Proteomes" id="UP000584374"/>
    </source>
</evidence>
<dbReference type="AlphaFoldDB" id="A0A840Q844"/>
<dbReference type="Proteomes" id="UP000584374">
    <property type="component" value="Unassembled WGS sequence"/>
</dbReference>